<dbReference type="AlphaFoldDB" id="A0A917MG47"/>
<evidence type="ECO:0000256" key="6">
    <source>
        <dbReference type="ARBA" id="ARBA00022741"/>
    </source>
</evidence>
<evidence type="ECO:0000256" key="3">
    <source>
        <dbReference type="ARBA" id="ARBA00020170"/>
    </source>
</evidence>
<keyword evidence="7 9" id="KW-0067">ATP-binding</keyword>
<dbReference type="Gene3D" id="3.40.50.300">
    <property type="entry name" value="P-loop containing nucleotide triphosphate hydrolases"/>
    <property type="match status" value="1"/>
</dbReference>
<feature type="domain" description="AAA+ ATPase" evidence="11">
    <location>
        <begin position="20"/>
        <end position="367"/>
    </location>
</feature>
<comment type="subcellular location">
    <subcellularLocation>
        <location evidence="1 9 10">Cytoplasm</location>
    </subcellularLocation>
</comment>
<dbReference type="GO" id="GO:0005524">
    <property type="term" value="F:ATP binding"/>
    <property type="evidence" value="ECO:0007669"/>
    <property type="project" value="UniProtKB-UniRule"/>
</dbReference>
<dbReference type="PANTHER" id="PTHR32182:SF0">
    <property type="entry name" value="DNA REPLICATION AND REPAIR PROTEIN RECF"/>
    <property type="match status" value="1"/>
</dbReference>
<evidence type="ECO:0000256" key="10">
    <source>
        <dbReference type="RuleBase" id="RU000578"/>
    </source>
</evidence>
<dbReference type="NCBIfam" id="TIGR00611">
    <property type="entry name" value="recf"/>
    <property type="match status" value="1"/>
</dbReference>
<keyword evidence="5 9" id="KW-0235">DNA replication</keyword>
<comment type="function">
    <text evidence="9 10">The RecF protein is involved in DNA metabolism; it is required for DNA replication and normal SOS inducibility. RecF binds preferentially to single-stranded, linear DNA. It also seems to bind ATP.</text>
</comment>
<evidence type="ECO:0000256" key="8">
    <source>
        <dbReference type="ARBA" id="ARBA00023125"/>
    </source>
</evidence>
<keyword evidence="9 10" id="KW-0742">SOS response</keyword>
<dbReference type="Gene3D" id="1.20.1050.90">
    <property type="entry name" value="RecF/RecN/SMC, N-terminal domain"/>
    <property type="match status" value="1"/>
</dbReference>
<dbReference type="PROSITE" id="PS00617">
    <property type="entry name" value="RECF_1"/>
    <property type="match status" value="1"/>
</dbReference>
<dbReference type="InterPro" id="IPR027417">
    <property type="entry name" value="P-loop_NTPase"/>
</dbReference>
<comment type="similarity">
    <text evidence="2 9 10">Belongs to the RecF family.</text>
</comment>
<evidence type="ECO:0000259" key="11">
    <source>
        <dbReference type="SMART" id="SM00382"/>
    </source>
</evidence>
<evidence type="ECO:0000313" key="12">
    <source>
        <dbReference type="EMBL" id="GGH06211.1"/>
    </source>
</evidence>
<proteinExistence type="inferred from homology"/>
<dbReference type="EMBL" id="BMES01000001">
    <property type="protein sequence ID" value="GGH06211.1"/>
    <property type="molecule type" value="Genomic_DNA"/>
</dbReference>
<keyword evidence="6 9" id="KW-0547">Nucleotide-binding</keyword>
<dbReference type="GO" id="GO:0006260">
    <property type="term" value="P:DNA replication"/>
    <property type="evidence" value="ECO:0007669"/>
    <property type="project" value="UniProtKB-UniRule"/>
</dbReference>
<dbReference type="Pfam" id="PF02463">
    <property type="entry name" value="SMC_N"/>
    <property type="match status" value="1"/>
</dbReference>
<dbReference type="InterPro" id="IPR042174">
    <property type="entry name" value="RecF_2"/>
</dbReference>
<dbReference type="GO" id="GO:0009432">
    <property type="term" value="P:SOS response"/>
    <property type="evidence" value="ECO:0007669"/>
    <property type="project" value="UniProtKB-UniRule"/>
</dbReference>
<reference evidence="12" key="2">
    <citation type="submission" date="2020-09" db="EMBL/GenBank/DDBJ databases">
        <authorList>
            <person name="Sun Q."/>
            <person name="Zhou Y."/>
        </authorList>
    </citation>
    <scope>NUCLEOTIDE SEQUENCE</scope>
    <source>
        <strain evidence="12">CGMCC 1.12214</strain>
    </source>
</reference>
<feature type="binding site" evidence="9">
    <location>
        <begin position="28"/>
        <end position="35"/>
    </location>
    <ligand>
        <name>ATP</name>
        <dbReference type="ChEBI" id="CHEBI:30616"/>
    </ligand>
</feature>
<dbReference type="PANTHER" id="PTHR32182">
    <property type="entry name" value="DNA REPLICATION AND REPAIR PROTEIN RECF"/>
    <property type="match status" value="1"/>
</dbReference>
<dbReference type="SUPFAM" id="SSF52540">
    <property type="entry name" value="P-loop containing nucleoside triphosphate hydrolases"/>
    <property type="match status" value="1"/>
</dbReference>
<dbReference type="InterPro" id="IPR003593">
    <property type="entry name" value="AAA+_ATPase"/>
</dbReference>
<evidence type="ECO:0000256" key="9">
    <source>
        <dbReference type="HAMAP-Rule" id="MF_00365"/>
    </source>
</evidence>
<dbReference type="GO" id="GO:0003697">
    <property type="term" value="F:single-stranded DNA binding"/>
    <property type="evidence" value="ECO:0007669"/>
    <property type="project" value="UniProtKB-UniRule"/>
</dbReference>
<dbReference type="PROSITE" id="PS00618">
    <property type="entry name" value="RECF_2"/>
    <property type="match status" value="1"/>
</dbReference>
<reference evidence="12" key="1">
    <citation type="journal article" date="2014" name="Int. J. Syst. Evol. Microbiol.">
        <title>Complete genome sequence of Corynebacterium casei LMG S-19264T (=DSM 44701T), isolated from a smear-ripened cheese.</title>
        <authorList>
            <consortium name="US DOE Joint Genome Institute (JGI-PGF)"/>
            <person name="Walter F."/>
            <person name="Albersmeier A."/>
            <person name="Kalinowski J."/>
            <person name="Ruckert C."/>
        </authorList>
    </citation>
    <scope>NUCLEOTIDE SEQUENCE</scope>
    <source>
        <strain evidence="12">CGMCC 1.12214</strain>
    </source>
</reference>
<gene>
    <name evidence="9 12" type="primary">recF</name>
    <name evidence="12" type="ORF">GCM10007036_00490</name>
</gene>
<dbReference type="InterPro" id="IPR003395">
    <property type="entry name" value="RecF/RecN/SMC_N"/>
</dbReference>
<evidence type="ECO:0000256" key="7">
    <source>
        <dbReference type="ARBA" id="ARBA00022840"/>
    </source>
</evidence>
<dbReference type="GO" id="GO:0000731">
    <property type="term" value="P:DNA synthesis involved in DNA repair"/>
    <property type="evidence" value="ECO:0007669"/>
    <property type="project" value="TreeGrafter"/>
</dbReference>
<evidence type="ECO:0000256" key="1">
    <source>
        <dbReference type="ARBA" id="ARBA00004496"/>
    </source>
</evidence>
<keyword evidence="8 9" id="KW-0238">DNA-binding</keyword>
<keyword evidence="4 9" id="KW-0963">Cytoplasm</keyword>
<dbReference type="InterPro" id="IPR018078">
    <property type="entry name" value="DNA-binding_RecF_CS"/>
</dbReference>
<dbReference type="SMART" id="SM00382">
    <property type="entry name" value="AAA"/>
    <property type="match status" value="1"/>
</dbReference>
<dbReference type="Proteomes" id="UP000603912">
    <property type="component" value="Unassembled WGS sequence"/>
</dbReference>
<evidence type="ECO:0000256" key="4">
    <source>
        <dbReference type="ARBA" id="ARBA00022490"/>
    </source>
</evidence>
<dbReference type="HAMAP" id="MF_00365">
    <property type="entry name" value="RecF"/>
    <property type="match status" value="1"/>
</dbReference>
<dbReference type="GO" id="GO:0006302">
    <property type="term" value="P:double-strand break repair"/>
    <property type="evidence" value="ECO:0007669"/>
    <property type="project" value="TreeGrafter"/>
</dbReference>
<evidence type="ECO:0000313" key="13">
    <source>
        <dbReference type="Proteomes" id="UP000603912"/>
    </source>
</evidence>
<evidence type="ECO:0000256" key="2">
    <source>
        <dbReference type="ARBA" id="ARBA00008016"/>
    </source>
</evidence>
<evidence type="ECO:0000256" key="5">
    <source>
        <dbReference type="ARBA" id="ARBA00022705"/>
    </source>
</evidence>
<keyword evidence="9 10" id="KW-0234">DNA repair</keyword>
<dbReference type="InterPro" id="IPR001238">
    <property type="entry name" value="DNA-binding_RecF"/>
</dbReference>
<keyword evidence="9 10" id="KW-0227">DNA damage</keyword>
<accession>A0A917MG47</accession>
<sequence length="376" mass="40298">MTRLVLSDFRSYPALDLDVGAQLVALTGENGAGKTNLLEALSLFTPGRGLRRADLPDMVRSGATAGFAVSIHLDDQNGPAQLGVGIERTDEGAFARRCRIDRAPVSSTAAFAERLRVVWLTPASDGLFTGAAGDRRRFLDRLVLAVDSEHGARVNALDRALRSRNRLLAEDRMDHAWLDAVEREVAETAVAVSAARRETVERLAALIGATRDETSPFPWADVALEGPIEVELGRLSAIDVEDLYREWLREGRPRDKAAGRTLVGPQAADLVVRHGPKDVAAATASTGEQKALLIGLVIAHARLVAAMTGIVPLVLLDEIAAHLDPRRRVALYETLAGLGAQVWMTGADAAAFAGLPAGREIFEVTPGAVQNLQLRP</sequence>
<protein>
    <recommendedName>
        <fullName evidence="3 9">DNA replication and repair protein RecF</fullName>
    </recommendedName>
</protein>
<name>A0A917MG47_9HYPH</name>
<organism evidence="12 13">
    <name type="scientific">Alsobacter metallidurans</name>
    <dbReference type="NCBI Taxonomy" id="340221"/>
    <lineage>
        <taxon>Bacteria</taxon>
        <taxon>Pseudomonadati</taxon>
        <taxon>Pseudomonadota</taxon>
        <taxon>Alphaproteobacteria</taxon>
        <taxon>Hyphomicrobiales</taxon>
        <taxon>Alsobacteraceae</taxon>
        <taxon>Alsobacter</taxon>
    </lineage>
</organism>
<dbReference type="GO" id="GO:0005737">
    <property type="term" value="C:cytoplasm"/>
    <property type="evidence" value="ECO:0007669"/>
    <property type="project" value="UniProtKB-SubCell"/>
</dbReference>
<keyword evidence="13" id="KW-1185">Reference proteome</keyword>
<comment type="caution">
    <text evidence="12">The sequence shown here is derived from an EMBL/GenBank/DDBJ whole genome shotgun (WGS) entry which is preliminary data.</text>
</comment>